<dbReference type="EMBL" id="LR031358">
    <property type="protein sequence ID" value="VDB98002.1"/>
    <property type="molecule type" value="Genomic_DNA"/>
</dbReference>
<dbReference type="InterPro" id="IPR027417">
    <property type="entry name" value="P-loop_NTPase"/>
</dbReference>
<dbReference type="InterPro" id="IPR038734">
    <property type="entry name" value="YhaN_AAA"/>
</dbReference>
<reference evidence="5 7" key="2">
    <citation type="submission" date="2018-08" db="EMBL/GenBank/DDBJ databases">
        <authorList>
            <person name="Lorentzen P. G. S. M."/>
        </authorList>
    </citation>
    <scope>NUCLEOTIDE SEQUENCE [LARGE SCALE GENOMIC DNA]</scope>
    <source>
        <strain evidence="5 7">CRBO_1381</strain>
    </source>
</reference>
<dbReference type="Pfam" id="PF13514">
    <property type="entry name" value="AAA_27"/>
    <property type="match status" value="1"/>
</dbReference>
<protein>
    <submittedName>
        <fullName evidence="4">DNA repair protein</fullName>
    </submittedName>
</protein>
<feature type="coiled-coil region" evidence="1">
    <location>
        <begin position="216"/>
        <end position="243"/>
    </location>
</feature>
<keyword evidence="2" id="KW-1133">Transmembrane helix</keyword>
<name>A0A6H3GXB3_OENOE</name>
<feature type="transmembrane region" description="Helical" evidence="2">
    <location>
        <begin position="410"/>
        <end position="429"/>
    </location>
</feature>
<feature type="coiled-coil region" evidence="1">
    <location>
        <begin position="607"/>
        <end position="648"/>
    </location>
</feature>
<keyword evidence="1" id="KW-0175">Coiled coil</keyword>
<dbReference type="RefSeq" id="WP_002822626.1">
    <property type="nucleotide sequence ID" value="NZ_CP014324.1"/>
</dbReference>
<evidence type="ECO:0000313" key="6">
    <source>
        <dbReference type="Proteomes" id="UP000181728"/>
    </source>
</evidence>
<evidence type="ECO:0000259" key="3">
    <source>
        <dbReference type="Pfam" id="PF13514"/>
    </source>
</evidence>
<gene>
    <name evidence="4" type="ORF">ATX59_04290</name>
    <name evidence="5" type="ORF">OENI_0871</name>
</gene>
<evidence type="ECO:0000256" key="1">
    <source>
        <dbReference type="SAM" id="Coils"/>
    </source>
</evidence>
<dbReference type="Proteomes" id="UP000294726">
    <property type="component" value="Chromosome"/>
</dbReference>
<evidence type="ECO:0000313" key="5">
    <source>
        <dbReference type="EMBL" id="VDB98002.1"/>
    </source>
</evidence>
<dbReference type="Proteomes" id="UP000181728">
    <property type="component" value="Unassembled WGS sequence"/>
</dbReference>
<proteinExistence type="predicted"/>
<evidence type="ECO:0000313" key="4">
    <source>
        <dbReference type="EMBL" id="OIM21399.1"/>
    </source>
</evidence>
<dbReference type="AlphaFoldDB" id="A0A6H3GXB3"/>
<reference evidence="4 6" key="1">
    <citation type="journal article" date="2016" name="BMC Genomics">
        <title>Consensus pan-genome assembly of the specialised wine bacterium Oenococcus oeni.</title>
        <authorList>
            <person name="Sternes P.R."/>
            <person name="Borneman A.R."/>
        </authorList>
    </citation>
    <scope>NUCLEOTIDE SEQUENCE [LARGE SCALE GENOMIC DNA]</scope>
    <source>
        <strain evidence="4 6">AWRIB661</strain>
    </source>
</reference>
<dbReference type="EMBL" id="MLOK01000036">
    <property type="protein sequence ID" value="OIM21399.1"/>
    <property type="molecule type" value="Genomic_DNA"/>
</dbReference>
<dbReference type="PANTHER" id="PTHR41259:SF1">
    <property type="entry name" value="DOUBLE-STRAND BREAK REPAIR RAD50 ATPASE, PUTATIVE-RELATED"/>
    <property type="match status" value="1"/>
</dbReference>
<organism evidence="4 6">
    <name type="scientific">Oenococcus oeni</name>
    <name type="common">Leuconostoc oenos</name>
    <dbReference type="NCBI Taxonomy" id="1247"/>
    <lineage>
        <taxon>Bacteria</taxon>
        <taxon>Bacillati</taxon>
        <taxon>Bacillota</taxon>
        <taxon>Bacilli</taxon>
        <taxon>Lactobacillales</taxon>
        <taxon>Lactobacillaceae</taxon>
        <taxon>Oenococcus</taxon>
    </lineage>
</organism>
<keyword evidence="2" id="KW-0472">Membrane</keyword>
<dbReference type="PANTHER" id="PTHR41259">
    <property type="entry name" value="DOUBLE-STRAND BREAK REPAIR RAD50 ATPASE, PUTATIVE-RELATED"/>
    <property type="match status" value="1"/>
</dbReference>
<accession>A0A6H3GXB3</accession>
<feature type="transmembrane region" description="Helical" evidence="2">
    <location>
        <begin position="381"/>
        <end position="404"/>
    </location>
</feature>
<keyword evidence="2" id="KW-0812">Transmembrane</keyword>
<dbReference type="Gene3D" id="3.40.50.300">
    <property type="entry name" value="P-loop containing nucleotide triphosphate hydrolases"/>
    <property type="match status" value="2"/>
</dbReference>
<dbReference type="SUPFAM" id="SSF52540">
    <property type="entry name" value="P-loop containing nucleoside triphosphate hydrolases"/>
    <property type="match status" value="1"/>
</dbReference>
<evidence type="ECO:0000256" key="2">
    <source>
        <dbReference type="SAM" id="Phobius"/>
    </source>
</evidence>
<feature type="domain" description="YhaN AAA" evidence="3">
    <location>
        <begin position="1"/>
        <end position="201"/>
    </location>
</feature>
<sequence length="821" mass="94342">MEIKRIHISGFGKFSDFNLDFKNDLQVIYGQNEAGKSTLRQFITGILFGFAQNKRQSSNLYEPRNGSQYGGDLVFEQDGSLWDVSRLGRTQSKLEITDQNGNHVNNPEIFLTKLLSPFSQDSFEDIFSFDQEQLNEIRSLSGKELSDRLLSFSVVNADQWQSLSKELDKNASVMFGLTKTSKRPINQLLAEHQQISNQLNSMGGQLSDYRKSSQQKKSTLKRIAELDSQLHNLKKQMDEFSKLIELSGLFNRKERISMPKTNDRFSDQQISNLTDEIEQRVEKLQSQIKGINLDKSENKSTVIAENPLLTIYKNNRTDIDLLEKSIPNLIAENNLFDQNDNQIKNISSRLSELQNDLKTKFGDRIPRALPQGVSIQPSRSITVFFIIGIILMLLGVFGIVKGFQTPAFPYPFWICGAGVLFIGGLLSFFERPKKQSINLSQYGYSNQVSLDTIIDSQNHLQEYHQKIDQFQQLQNEKQSHLSKINSILKLANSLREFLPSAKQDHDALIDQIQVILNEIRDERQSALLSKEQKKLVDENRQQQIGHLQNLKSEQQQIFNYLKVDNYQNFQYLQAEKIKNKQRLNQLESINQLLTPEKENQIKELGGVEEITKKKQALKVRIDSIEGEIKQENQQLLNLNATLLNASSDTDYQTKLQQQSDLETDINNDLTEYFANKLASSWINESLYQISHKRMPEIRSRAEQYFAELTENKYVSIIFGDNSLLVANQQNEKFYSYELSKGSSEQLYVSLRLAFAESVAEKNSLPFLIDDSFVNFDVERKSIMDNILHRLAEKYQIIYFTANPDQNFSQSNIINLGEAANA</sequence>
<evidence type="ECO:0000313" key="7">
    <source>
        <dbReference type="Proteomes" id="UP000294726"/>
    </source>
</evidence>